<protein>
    <recommendedName>
        <fullName evidence="3">DUF3489 domain-containing protein</fullName>
    </recommendedName>
</protein>
<keyword evidence="2" id="KW-1185">Reference proteome</keyword>
<proteinExistence type="predicted"/>
<dbReference type="EMBL" id="NRSG01000308">
    <property type="protein sequence ID" value="MBK1661468.1"/>
    <property type="molecule type" value="Genomic_DNA"/>
</dbReference>
<evidence type="ECO:0000313" key="2">
    <source>
        <dbReference type="Proteomes" id="UP000697995"/>
    </source>
</evidence>
<accession>A0ABS1D452</accession>
<dbReference type="Pfam" id="PF11994">
    <property type="entry name" value="DUF3489"/>
    <property type="match status" value="1"/>
</dbReference>
<name>A0ABS1D452_9PROT</name>
<dbReference type="Proteomes" id="UP000697995">
    <property type="component" value="Unassembled WGS sequence"/>
</dbReference>
<evidence type="ECO:0000313" key="1">
    <source>
        <dbReference type="EMBL" id="MBK1661468.1"/>
    </source>
</evidence>
<sequence>MLRRAEGATFALITEATGWQAHTVRGFLVGLKKRQGFPVGVAERLRQVGLGKEGGKGSYSVYRIAEAG</sequence>
<evidence type="ECO:0008006" key="3">
    <source>
        <dbReference type="Google" id="ProtNLM"/>
    </source>
</evidence>
<comment type="caution">
    <text evidence="1">The sequence shown here is derived from an EMBL/GenBank/DDBJ whole genome shotgun (WGS) entry which is preliminary data.</text>
</comment>
<organism evidence="1 2">
    <name type="scientific">Paracraurococcus ruber</name>
    <dbReference type="NCBI Taxonomy" id="77675"/>
    <lineage>
        <taxon>Bacteria</taxon>
        <taxon>Pseudomonadati</taxon>
        <taxon>Pseudomonadota</taxon>
        <taxon>Alphaproteobacteria</taxon>
        <taxon>Acetobacterales</taxon>
        <taxon>Roseomonadaceae</taxon>
        <taxon>Paracraurococcus</taxon>
    </lineage>
</organism>
<dbReference type="InterPro" id="IPR021880">
    <property type="entry name" value="DUF3489"/>
</dbReference>
<reference evidence="1 2" key="1">
    <citation type="journal article" date="2020" name="Microorganisms">
        <title>Osmotic Adaptation and Compatible Solute Biosynthesis of Phototrophic Bacteria as Revealed from Genome Analyses.</title>
        <authorList>
            <person name="Imhoff J.F."/>
            <person name="Rahn T."/>
            <person name="Kunzel S."/>
            <person name="Keller A."/>
            <person name="Neulinger S.C."/>
        </authorList>
    </citation>
    <scope>NUCLEOTIDE SEQUENCE [LARGE SCALE GENOMIC DNA]</scope>
    <source>
        <strain evidence="1 2">DSM 15382</strain>
    </source>
</reference>
<gene>
    <name evidence="1" type="ORF">CKO45_24985</name>
</gene>